<evidence type="ECO:0000313" key="2">
    <source>
        <dbReference type="Proteomes" id="UP000037939"/>
    </source>
</evidence>
<accession>A0A0N1JRJ9</accession>
<protein>
    <recommendedName>
        <fullName evidence="3">mRNA interferase HigB</fullName>
    </recommendedName>
</protein>
<dbReference type="Proteomes" id="UP000037939">
    <property type="component" value="Unassembled WGS sequence"/>
</dbReference>
<dbReference type="GO" id="GO:0110001">
    <property type="term" value="C:toxin-antitoxin complex"/>
    <property type="evidence" value="ECO:0007669"/>
    <property type="project" value="InterPro"/>
</dbReference>
<proteinExistence type="predicted"/>
<organism evidence="1 2">
    <name type="scientific">Amantichitinum ursilacus</name>
    <dbReference type="NCBI Taxonomy" id="857265"/>
    <lineage>
        <taxon>Bacteria</taxon>
        <taxon>Pseudomonadati</taxon>
        <taxon>Pseudomonadota</taxon>
        <taxon>Betaproteobacteria</taxon>
        <taxon>Neisseriales</taxon>
        <taxon>Chitinibacteraceae</taxon>
        <taxon>Amantichitinum</taxon>
    </lineage>
</organism>
<keyword evidence="2" id="KW-1185">Reference proteome</keyword>
<dbReference type="GO" id="GO:0003723">
    <property type="term" value="F:RNA binding"/>
    <property type="evidence" value="ECO:0007669"/>
    <property type="project" value="InterPro"/>
</dbReference>
<name>A0A0N1JRJ9_9NEIS</name>
<reference evidence="1 2" key="1">
    <citation type="submission" date="2015-07" db="EMBL/GenBank/DDBJ databases">
        <title>Draft genome sequence of the Amantichitinum ursilacus IGB-41, a new chitin-degrading bacterium.</title>
        <authorList>
            <person name="Kirstahler P."/>
            <person name="Guenther M."/>
            <person name="Grumaz C."/>
            <person name="Rupp S."/>
            <person name="Zibek S."/>
            <person name="Sohn K."/>
        </authorList>
    </citation>
    <scope>NUCLEOTIDE SEQUENCE [LARGE SCALE GENOMIC DNA]</scope>
    <source>
        <strain evidence="1 2">IGB-41</strain>
    </source>
</reference>
<dbReference type="GO" id="GO:0004519">
    <property type="term" value="F:endonuclease activity"/>
    <property type="evidence" value="ECO:0007669"/>
    <property type="project" value="InterPro"/>
</dbReference>
<dbReference type="Pfam" id="PF09907">
    <property type="entry name" value="HigB_toxin"/>
    <property type="match status" value="1"/>
</dbReference>
<comment type="caution">
    <text evidence="1">The sequence shown here is derived from an EMBL/GenBank/DDBJ whole genome shotgun (WGS) entry which is preliminary data.</text>
</comment>
<gene>
    <name evidence="1" type="ORF">WG78_20640</name>
</gene>
<dbReference type="RefSeq" id="WP_053939697.1">
    <property type="nucleotide sequence ID" value="NZ_LAQT01000037.1"/>
</dbReference>
<evidence type="ECO:0008006" key="3">
    <source>
        <dbReference type="Google" id="ProtNLM"/>
    </source>
</evidence>
<dbReference type="EMBL" id="LAQT01000037">
    <property type="protein sequence ID" value="KPC49341.1"/>
    <property type="molecule type" value="Genomic_DNA"/>
</dbReference>
<dbReference type="OrthoDB" id="9799912at2"/>
<dbReference type="STRING" id="857265.WG78_20640"/>
<dbReference type="InterPro" id="IPR018669">
    <property type="entry name" value="Toxin_HigB"/>
</dbReference>
<dbReference type="AlphaFoldDB" id="A0A0N1JRJ9"/>
<evidence type="ECO:0000313" key="1">
    <source>
        <dbReference type="EMBL" id="KPC49341.1"/>
    </source>
</evidence>
<sequence>MRLINTSILDKFQREHADVRAALAFWRVEVEHADWKRPQDIKDRFSHVDFLAGNRVIFNIKSNNYRLVVIVFYRDGVVSIDWVGTHAQ</sequence>